<dbReference type="Proteomes" id="UP000010473">
    <property type="component" value="Chromosome"/>
</dbReference>
<dbReference type="EMBL" id="CP003653">
    <property type="protein sequence ID" value="AFZ35001.1"/>
    <property type="molecule type" value="Genomic_DNA"/>
</dbReference>
<dbReference type="InterPro" id="IPR025567">
    <property type="entry name" value="DUF4332"/>
</dbReference>
<dbReference type="AlphaFoldDB" id="K9XSF4"/>
<protein>
    <recommendedName>
        <fullName evidence="1">DUF4332 domain-containing protein</fullName>
    </recommendedName>
</protein>
<accession>K9XSF4</accession>
<dbReference type="HOGENOM" id="CLU_117602_0_0_3"/>
<evidence type="ECO:0000313" key="2">
    <source>
        <dbReference type="EMBL" id="AFZ35001.1"/>
    </source>
</evidence>
<reference evidence="3" key="1">
    <citation type="journal article" date="2013" name="Proc. Natl. Acad. Sci. U.S.A.">
        <title>Improving the coverage of the cyanobacterial phylum using diversity-driven genome sequencing.</title>
        <authorList>
            <person name="Shih P.M."/>
            <person name="Wu D."/>
            <person name="Latifi A."/>
            <person name="Axen S.D."/>
            <person name="Fewer D.P."/>
            <person name="Talla E."/>
            <person name="Calteau A."/>
            <person name="Cai F."/>
            <person name="Tandeau de Marsac N."/>
            <person name="Rippka R."/>
            <person name="Herdman M."/>
            <person name="Sivonen K."/>
            <person name="Coursin T."/>
            <person name="Laurent T."/>
            <person name="Goodwin L."/>
            <person name="Nolan M."/>
            <person name="Davenport K.W."/>
            <person name="Han C.S."/>
            <person name="Rubin E.M."/>
            <person name="Eisen J.A."/>
            <person name="Woyke T."/>
            <person name="Gugger M."/>
            <person name="Kerfeld C.A."/>
        </authorList>
    </citation>
    <scope>NUCLEOTIDE SEQUENCE [LARGE SCALE GENOMIC DNA]</scope>
    <source>
        <strain evidence="3">ATCC 29371 / PCC 7437</strain>
    </source>
</reference>
<dbReference type="PATRIC" id="fig|111780.3.peg.1495"/>
<sequence>MLQFCSNQIFSFNSMQLCYWSIDKLPGIKPEEQNLLKAFGINTTKQLLAVASNPQTQQTLATQLKLSNRYISKWVALADLARLPSVGCQYCGLLLHSGIASVLQLSQTSFPRLHRQIVKLHIATMQSKELSPSLEQVKQWIEEAKSISMVTKARF</sequence>
<organism evidence="2 3">
    <name type="scientific">Stanieria cyanosphaera (strain ATCC 29371 / PCC 7437)</name>
    <dbReference type="NCBI Taxonomy" id="111780"/>
    <lineage>
        <taxon>Bacteria</taxon>
        <taxon>Bacillati</taxon>
        <taxon>Cyanobacteriota</taxon>
        <taxon>Cyanophyceae</taxon>
        <taxon>Pleurocapsales</taxon>
        <taxon>Dermocarpellaceae</taxon>
        <taxon>Stanieria</taxon>
    </lineage>
</organism>
<gene>
    <name evidence="2" type="ordered locus">Sta7437_1434</name>
</gene>
<dbReference type="eggNOG" id="COG3743">
    <property type="taxonomic scope" value="Bacteria"/>
</dbReference>
<proteinExistence type="predicted"/>
<dbReference type="KEGG" id="scs:Sta7437_1434"/>
<evidence type="ECO:0000259" key="1">
    <source>
        <dbReference type="Pfam" id="PF14229"/>
    </source>
</evidence>
<feature type="domain" description="DUF4332" evidence="1">
    <location>
        <begin position="26"/>
        <end position="146"/>
    </location>
</feature>
<name>K9XSF4_STAC7</name>
<evidence type="ECO:0000313" key="3">
    <source>
        <dbReference type="Proteomes" id="UP000010473"/>
    </source>
</evidence>
<dbReference type="Pfam" id="PF14229">
    <property type="entry name" value="DUF4332"/>
    <property type="match status" value="1"/>
</dbReference>
<keyword evidence="3" id="KW-1185">Reference proteome</keyword>
<dbReference type="STRING" id="111780.Sta7437_1434"/>